<keyword evidence="2" id="KW-0472">Membrane</keyword>
<name>E4RT46_LEAB4</name>
<dbReference type="Pfam" id="PF13174">
    <property type="entry name" value="TPR_6"/>
    <property type="match status" value="1"/>
</dbReference>
<feature type="transmembrane region" description="Helical" evidence="2">
    <location>
        <begin position="36"/>
        <end position="56"/>
    </location>
</feature>
<accession>E4RT46</accession>
<evidence type="ECO:0000313" key="3">
    <source>
        <dbReference type="EMBL" id="ADQ17754.1"/>
    </source>
</evidence>
<dbReference type="HOGENOM" id="CLU_096069_0_1_10"/>
<evidence type="ECO:0000256" key="2">
    <source>
        <dbReference type="SAM" id="Phobius"/>
    </source>
</evidence>
<reference key="1">
    <citation type="submission" date="2010-11" db="EMBL/GenBank/DDBJ databases">
        <title>The complete genome of Leadbetterella byssophila DSM 17132.</title>
        <authorList>
            <consortium name="US DOE Joint Genome Institute (JGI-PGF)"/>
            <person name="Lucas S."/>
            <person name="Copeland A."/>
            <person name="Lapidus A."/>
            <person name="Glavina del Rio T."/>
            <person name="Dalin E."/>
            <person name="Tice H."/>
            <person name="Bruce D."/>
            <person name="Goodwin L."/>
            <person name="Pitluck S."/>
            <person name="Kyrpides N."/>
            <person name="Mavromatis K."/>
            <person name="Ivanova N."/>
            <person name="Teshima H."/>
            <person name="Brettin T."/>
            <person name="Detter J.C."/>
            <person name="Han C."/>
            <person name="Tapia R."/>
            <person name="Land M."/>
            <person name="Hauser L."/>
            <person name="Markowitz V."/>
            <person name="Cheng J.-F."/>
            <person name="Hugenholtz P."/>
            <person name="Woyke T."/>
            <person name="Wu D."/>
            <person name="Tindall B."/>
            <person name="Pomrenke H.G."/>
            <person name="Brambilla E."/>
            <person name="Klenk H.-P."/>
            <person name="Eisen J.A."/>
        </authorList>
    </citation>
    <scope>NUCLEOTIDE SEQUENCE [LARGE SCALE GENOMIC DNA]</scope>
    <source>
        <strain>DSM 17132</strain>
    </source>
</reference>
<protein>
    <submittedName>
        <fullName evidence="3">Uncharacterized protein</fullName>
    </submittedName>
</protein>
<dbReference type="KEGG" id="lby:Lbys_2058"/>
<dbReference type="eggNOG" id="COG1729">
    <property type="taxonomic scope" value="Bacteria"/>
</dbReference>
<feature type="repeat" description="TPR" evidence="1">
    <location>
        <begin position="142"/>
        <end position="175"/>
    </location>
</feature>
<keyword evidence="4" id="KW-1185">Reference proteome</keyword>
<dbReference type="OrthoDB" id="9808622at2"/>
<dbReference type="InterPro" id="IPR019734">
    <property type="entry name" value="TPR_rpt"/>
</dbReference>
<dbReference type="Gene3D" id="1.25.40.10">
    <property type="entry name" value="Tetratricopeptide repeat domain"/>
    <property type="match status" value="1"/>
</dbReference>
<sequence>MAKTEKSGIEIIEDAETLKKEVYKVENFFEKNQKGMIAAGVAILAVVGGFLGYNYWNKNQEKEAQAALYDAVYSFEADSTAQALKGQGGNEGLLSVADNYSTTKAGNLANLYAGIALMKEGKYTEAIERLDKFSANDDVLQPRAYTLIGDSYLELGKAEDAIKYYKKAADYKPNKYATPGYMMKLALAYQEAKKTSEAVQVYSSLIEKYPAAIETVQAKKYKSKLETELGGN</sequence>
<reference evidence="3 4" key="2">
    <citation type="journal article" date="2011" name="Stand. Genomic Sci.">
        <title>Complete genome sequence of Leadbetterella byssophila type strain (4M15).</title>
        <authorList>
            <person name="Abt B."/>
            <person name="Teshima H."/>
            <person name="Lucas S."/>
            <person name="Lapidus A."/>
            <person name="Del Rio T.G."/>
            <person name="Nolan M."/>
            <person name="Tice H."/>
            <person name="Cheng J.F."/>
            <person name="Pitluck S."/>
            <person name="Liolios K."/>
            <person name="Pagani I."/>
            <person name="Ivanova N."/>
            <person name="Mavromatis K."/>
            <person name="Pati A."/>
            <person name="Tapia R."/>
            <person name="Han C."/>
            <person name="Goodwin L."/>
            <person name="Chen A."/>
            <person name="Palaniappan K."/>
            <person name="Land M."/>
            <person name="Hauser L."/>
            <person name="Chang Y.J."/>
            <person name="Jeffries C.D."/>
            <person name="Rohde M."/>
            <person name="Goker M."/>
            <person name="Tindall B.J."/>
            <person name="Detter J.C."/>
            <person name="Woyke T."/>
            <person name="Bristow J."/>
            <person name="Eisen J.A."/>
            <person name="Markowitz V."/>
            <person name="Hugenholtz P."/>
            <person name="Klenk H.P."/>
            <person name="Kyrpides N.C."/>
        </authorList>
    </citation>
    <scope>NUCLEOTIDE SEQUENCE [LARGE SCALE GENOMIC DNA]</scope>
    <source>
        <strain evidence="4">DSM 17132 / JCM 16389 / KACC 11308 / NBRC 106382 / 4M15</strain>
    </source>
</reference>
<organism evidence="3 4">
    <name type="scientific">Leadbetterella byssophila (strain DSM 17132 / JCM 16389 / KACC 11308 / NBRC 106382 / 4M15)</name>
    <dbReference type="NCBI Taxonomy" id="649349"/>
    <lineage>
        <taxon>Bacteria</taxon>
        <taxon>Pseudomonadati</taxon>
        <taxon>Bacteroidota</taxon>
        <taxon>Cytophagia</taxon>
        <taxon>Cytophagales</taxon>
        <taxon>Leadbetterellaceae</taxon>
        <taxon>Leadbetterella</taxon>
    </lineage>
</organism>
<keyword evidence="1" id="KW-0802">TPR repeat</keyword>
<dbReference type="SUPFAM" id="SSF48452">
    <property type="entry name" value="TPR-like"/>
    <property type="match status" value="1"/>
</dbReference>
<proteinExistence type="predicted"/>
<dbReference type="PROSITE" id="PS50293">
    <property type="entry name" value="TPR_REGION"/>
    <property type="match status" value="1"/>
</dbReference>
<dbReference type="STRING" id="649349.Lbys_2058"/>
<dbReference type="Pfam" id="PF13432">
    <property type="entry name" value="TPR_16"/>
    <property type="match status" value="1"/>
</dbReference>
<gene>
    <name evidence="3" type="ordered locus">Lbys_2058</name>
</gene>
<dbReference type="SMART" id="SM00028">
    <property type="entry name" value="TPR"/>
    <property type="match status" value="2"/>
</dbReference>
<dbReference type="Proteomes" id="UP000007435">
    <property type="component" value="Chromosome"/>
</dbReference>
<dbReference type="PROSITE" id="PS50005">
    <property type="entry name" value="TPR"/>
    <property type="match status" value="1"/>
</dbReference>
<dbReference type="AlphaFoldDB" id="E4RT46"/>
<dbReference type="EMBL" id="CP002305">
    <property type="protein sequence ID" value="ADQ17754.1"/>
    <property type="molecule type" value="Genomic_DNA"/>
</dbReference>
<evidence type="ECO:0000313" key="4">
    <source>
        <dbReference type="Proteomes" id="UP000007435"/>
    </source>
</evidence>
<dbReference type="RefSeq" id="WP_013408800.1">
    <property type="nucleotide sequence ID" value="NC_014655.1"/>
</dbReference>
<keyword evidence="2" id="KW-0812">Transmembrane</keyword>
<keyword evidence="2" id="KW-1133">Transmembrane helix</keyword>
<evidence type="ECO:0000256" key="1">
    <source>
        <dbReference type="PROSITE-ProRule" id="PRU00339"/>
    </source>
</evidence>
<dbReference type="InterPro" id="IPR011990">
    <property type="entry name" value="TPR-like_helical_dom_sf"/>
</dbReference>